<evidence type="ECO:0000313" key="7">
    <source>
        <dbReference type="Proteomes" id="UP000760472"/>
    </source>
</evidence>
<feature type="domain" description="Calx-beta" evidence="5">
    <location>
        <begin position="1"/>
        <end position="73"/>
    </location>
</feature>
<evidence type="ECO:0000256" key="1">
    <source>
        <dbReference type="ARBA" id="ARBA00022729"/>
    </source>
</evidence>
<dbReference type="Pfam" id="PF03160">
    <property type="entry name" value="Calx-beta"/>
    <property type="match status" value="3"/>
</dbReference>
<protein>
    <recommendedName>
        <fullName evidence="5">Calx-beta domain-containing protein</fullName>
    </recommendedName>
</protein>
<feature type="non-terminal residue" evidence="6">
    <location>
        <position position="276"/>
    </location>
</feature>
<accession>A0ABS2WE00</accession>
<dbReference type="PANTHER" id="PTHR46682">
    <property type="entry name" value="ADHESION G-PROTEIN COUPLED RECEPTOR V1"/>
    <property type="match status" value="1"/>
</dbReference>
<dbReference type="RefSeq" id="WP_205214557.1">
    <property type="nucleotide sequence ID" value="NZ_JAFFZP010000094.1"/>
</dbReference>
<evidence type="ECO:0000259" key="5">
    <source>
        <dbReference type="SMART" id="SM00237"/>
    </source>
</evidence>
<comment type="caution">
    <text evidence="6">The sequence shown here is derived from an EMBL/GenBank/DDBJ whole genome shotgun (WGS) entry which is preliminary data.</text>
</comment>
<feature type="domain" description="Calx-beta" evidence="5">
    <location>
        <begin position="101"/>
        <end position="198"/>
    </location>
</feature>
<dbReference type="InterPro" id="IPR038081">
    <property type="entry name" value="CalX-like_sf"/>
</dbReference>
<dbReference type="InterPro" id="IPR026919">
    <property type="entry name" value="ADGRV1"/>
</dbReference>
<organism evidence="6 7">
    <name type="scientific">Amphritea pacifica</name>
    <dbReference type="NCBI Taxonomy" id="2811233"/>
    <lineage>
        <taxon>Bacteria</taxon>
        <taxon>Pseudomonadati</taxon>
        <taxon>Pseudomonadota</taxon>
        <taxon>Gammaproteobacteria</taxon>
        <taxon>Oceanospirillales</taxon>
        <taxon>Oceanospirillaceae</taxon>
        <taxon>Amphritea</taxon>
    </lineage>
</organism>
<dbReference type="Gene3D" id="2.60.40.2030">
    <property type="match status" value="2"/>
</dbReference>
<evidence type="ECO:0000256" key="4">
    <source>
        <dbReference type="SAM" id="MobiDB-lite"/>
    </source>
</evidence>
<proteinExistence type="predicted"/>
<dbReference type="PANTHER" id="PTHR46682:SF1">
    <property type="entry name" value="ADHESION G-PROTEIN COUPLED RECEPTOR V1"/>
    <property type="match status" value="1"/>
</dbReference>
<dbReference type="SUPFAM" id="SSF141072">
    <property type="entry name" value="CalX-like"/>
    <property type="match status" value="3"/>
</dbReference>
<evidence type="ECO:0000256" key="3">
    <source>
        <dbReference type="ARBA" id="ARBA00022837"/>
    </source>
</evidence>
<feature type="region of interest" description="Disordered" evidence="4">
    <location>
        <begin position="92"/>
        <end position="111"/>
    </location>
</feature>
<dbReference type="SMART" id="SM00237">
    <property type="entry name" value="Calx_beta"/>
    <property type="match status" value="2"/>
</dbReference>
<reference evidence="6 7" key="1">
    <citation type="submission" date="2021-02" db="EMBL/GenBank/DDBJ databases">
        <title>A novel species of genus Amphritea isolated from a fishpond in China.</title>
        <authorList>
            <person name="Lu H."/>
        </authorList>
    </citation>
    <scope>NUCLEOTIDE SEQUENCE [LARGE SCALE GENOMIC DNA]</scope>
    <source>
        <strain evidence="6 7">RP18W</strain>
    </source>
</reference>
<dbReference type="InterPro" id="IPR003644">
    <property type="entry name" value="Calx_beta"/>
</dbReference>
<evidence type="ECO:0000256" key="2">
    <source>
        <dbReference type="ARBA" id="ARBA00022737"/>
    </source>
</evidence>
<feature type="region of interest" description="Disordered" evidence="4">
    <location>
        <begin position="213"/>
        <end position="236"/>
    </location>
</feature>
<keyword evidence="7" id="KW-1185">Reference proteome</keyword>
<feature type="non-terminal residue" evidence="6">
    <location>
        <position position="1"/>
    </location>
</feature>
<name>A0ABS2WE00_9GAMM</name>
<sequence length="276" mass="27368">MTFTVTRTGDAAADQTVDFATSIGAGDSAEAADFIANSGTLTFAAGVTSQTFTVQTTQDAVFEGDETFSVNLSNATNGGQIADGTGVGTIVDDGTGPGPFNPGPGPDNDTTSFSIGDMSVSEGGLMTFTVTRSGDAADAQTIDFATSIGAGDTAEANDFTGNSGTLTFAPGVTSQTFTVQTTQDGIYEGGETFTATLSNNSAGSTIADGTATGTILDDGTGPGPFDPSGPGTPDNDTASFAVDSVSVSEGGLMTFTVTRTGDAEADQSVNFSTLIG</sequence>
<keyword evidence="2" id="KW-0677">Repeat</keyword>
<keyword evidence="1" id="KW-0732">Signal</keyword>
<gene>
    <name evidence="6" type="ORF">JW498_21445</name>
</gene>
<dbReference type="EMBL" id="JAFFZP010000094">
    <property type="protein sequence ID" value="MBN0989924.1"/>
    <property type="molecule type" value="Genomic_DNA"/>
</dbReference>
<keyword evidence="3" id="KW-0106">Calcium</keyword>
<dbReference type="Proteomes" id="UP000760472">
    <property type="component" value="Unassembled WGS sequence"/>
</dbReference>
<evidence type="ECO:0000313" key="6">
    <source>
        <dbReference type="EMBL" id="MBN0989924.1"/>
    </source>
</evidence>